<evidence type="ECO:0000313" key="2">
    <source>
        <dbReference type="EMBL" id="MFC5653666.1"/>
    </source>
</evidence>
<accession>A0ABW0WAC3</accession>
<feature type="signal peptide" evidence="1">
    <location>
        <begin position="1"/>
        <end position="22"/>
    </location>
</feature>
<keyword evidence="1" id="KW-0732">Signal</keyword>
<feature type="chain" id="PRO_5046164187" evidence="1">
    <location>
        <begin position="23"/>
        <end position="556"/>
    </location>
</feature>
<dbReference type="Pfam" id="PF01547">
    <property type="entry name" value="SBP_bac_1"/>
    <property type="match status" value="1"/>
</dbReference>
<dbReference type="PROSITE" id="PS51257">
    <property type="entry name" value="PROKAR_LIPOPROTEIN"/>
    <property type="match status" value="1"/>
</dbReference>
<gene>
    <name evidence="2" type="ORF">ACFPYJ_32010</name>
</gene>
<dbReference type="PANTHER" id="PTHR43649">
    <property type="entry name" value="ARABINOSE-BINDING PROTEIN-RELATED"/>
    <property type="match status" value="1"/>
</dbReference>
<dbReference type="InterPro" id="IPR006059">
    <property type="entry name" value="SBP"/>
</dbReference>
<dbReference type="RefSeq" id="WP_379192449.1">
    <property type="nucleotide sequence ID" value="NZ_JBHSOW010000130.1"/>
</dbReference>
<dbReference type="EMBL" id="JBHSOW010000130">
    <property type="protein sequence ID" value="MFC5653666.1"/>
    <property type="molecule type" value="Genomic_DNA"/>
</dbReference>
<protein>
    <submittedName>
        <fullName evidence="2">Extracellular solute-binding protein</fullName>
    </submittedName>
</protein>
<dbReference type="Proteomes" id="UP001596047">
    <property type="component" value="Unassembled WGS sequence"/>
</dbReference>
<name>A0ABW0WAC3_9BACL</name>
<dbReference type="PANTHER" id="PTHR43649:SF17">
    <property type="entry name" value="ABC TRANSPORTER SOLUTE BINDING PROTEIN-SUGAR TRANSPORT"/>
    <property type="match status" value="1"/>
</dbReference>
<evidence type="ECO:0000256" key="1">
    <source>
        <dbReference type="SAM" id="SignalP"/>
    </source>
</evidence>
<organism evidence="2 3">
    <name type="scientific">Paenibacillus solisilvae</name>
    <dbReference type="NCBI Taxonomy" id="2486751"/>
    <lineage>
        <taxon>Bacteria</taxon>
        <taxon>Bacillati</taxon>
        <taxon>Bacillota</taxon>
        <taxon>Bacilli</taxon>
        <taxon>Bacillales</taxon>
        <taxon>Paenibacillaceae</taxon>
        <taxon>Paenibacillus</taxon>
    </lineage>
</organism>
<dbReference type="SUPFAM" id="SSF53850">
    <property type="entry name" value="Periplasmic binding protein-like II"/>
    <property type="match status" value="1"/>
</dbReference>
<comment type="caution">
    <text evidence="2">The sequence shown here is derived from an EMBL/GenBank/DDBJ whole genome shotgun (WGS) entry which is preliminary data.</text>
</comment>
<sequence length="556" mass="62247">MSTRTKWSMLLAGVLLFGTALTACSGKGGTAETPSNSTAPVNDKGGAEAAKFGEQPLEFSFYSNYDFASPIGYGNDATTKWLKENKKLNIVEIGSNGNAKQKFGAMVAADDLTDVMMLDRGSTEYATMQKNGMLVPLDDYYKKYPVLQKLIDPQTYNMLKAGDGHIYVIPNWFDSSQNPYKYSNTGWTVNRKIYAELGKPELKTFDDLYTYLKQVKAKHPDIIPLETGMTLSGVNMLFKLIYAGYGGNRTIWNIGDVPSLPNMDTHTLEPIFNDPAYKEAFQWLYKLYREDLVTQDMFTQKLEQVQEKLNTGRAAVTGLSNITGFGNNANNILQAKDPNDGYDYIPFLYDKEADPKTVNPHTYGTLGWNVNVITKKAKDPEQIFAFYDWWASEEGQRINAFGPPGLLYNKVDEHGAPIDNEKAKTITPQEKANLKIGLFNPEGSWLFYTIGHYKNLQDPKTVNWGNAASEFFGGYAKLNADQFNNMTLDPKSDAGIIEQQIKQTWYDADAKLVFAGSDGEFEAVFNKLKDDVTKAGYDKVLAEKSKIWQANLDAMK</sequence>
<keyword evidence="3" id="KW-1185">Reference proteome</keyword>
<dbReference type="Gene3D" id="3.40.190.10">
    <property type="entry name" value="Periplasmic binding protein-like II"/>
    <property type="match status" value="2"/>
</dbReference>
<dbReference type="InterPro" id="IPR050490">
    <property type="entry name" value="Bact_solute-bd_prot1"/>
</dbReference>
<proteinExistence type="predicted"/>
<reference evidence="3" key="1">
    <citation type="journal article" date="2019" name="Int. J. Syst. Evol. Microbiol.">
        <title>The Global Catalogue of Microorganisms (GCM) 10K type strain sequencing project: providing services to taxonomists for standard genome sequencing and annotation.</title>
        <authorList>
            <consortium name="The Broad Institute Genomics Platform"/>
            <consortium name="The Broad Institute Genome Sequencing Center for Infectious Disease"/>
            <person name="Wu L."/>
            <person name="Ma J."/>
        </authorList>
    </citation>
    <scope>NUCLEOTIDE SEQUENCE [LARGE SCALE GENOMIC DNA]</scope>
    <source>
        <strain evidence="3">CGMCC 1.3240</strain>
    </source>
</reference>
<evidence type="ECO:0000313" key="3">
    <source>
        <dbReference type="Proteomes" id="UP001596047"/>
    </source>
</evidence>